<feature type="region of interest" description="Disordered" evidence="1">
    <location>
        <begin position="1"/>
        <end position="36"/>
    </location>
</feature>
<dbReference type="EMBL" id="BMQB01000004">
    <property type="protein sequence ID" value="GGJ93791.1"/>
    <property type="molecule type" value="Genomic_DNA"/>
</dbReference>
<evidence type="ECO:0000313" key="4">
    <source>
        <dbReference type="Proteomes" id="UP000649739"/>
    </source>
</evidence>
<evidence type="ECO:0000313" key="3">
    <source>
        <dbReference type="EMBL" id="GGJ93791.1"/>
    </source>
</evidence>
<dbReference type="RefSeq" id="WP_189170206.1">
    <property type="nucleotide sequence ID" value="NZ_BMQB01000004.1"/>
</dbReference>
<sequence length="93" mass="9697">MPEPAVPHDPPDEAEPPGEPVTTEEPATPDEPDAGRGRRVWLAVREPLSWLAVIAAIAALCGGLGLLTGADERPAGPTHVRCTLGICWTSSVP</sequence>
<dbReference type="AlphaFoldDB" id="A0A8J3B4W0"/>
<evidence type="ECO:0000256" key="1">
    <source>
        <dbReference type="SAM" id="MobiDB-lite"/>
    </source>
</evidence>
<name>A0A8J3B4W0_9ACTN</name>
<organism evidence="3 4">
    <name type="scientific">Pilimelia anulata</name>
    <dbReference type="NCBI Taxonomy" id="53371"/>
    <lineage>
        <taxon>Bacteria</taxon>
        <taxon>Bacillati</taxon>
        <taxon>Actinomycetota</taxon>
        <taxon>Actinomycetes</taxon>
        <taxon>Micromonosporales</taxon>
        <taxon>Micromonosporaceae</taxon>
        <taxon>Pilimelia</taxon>
    </lineage>
</organism>
<keyword evidence="2" id="KW-0812">Transmembrane</keyword>
<feature type="transmembrane region" description="Helical" evidence="2">
    <location>
        <begin position="48"/>
        <end position="67"/>
    </location>
</feature>
<accession>A0A8J3B4W0</accession>
<reference evidence="3" key="2">
    <citation type="submission" date="2020-09" db="EMBL/GenBank/DDBJ databases">
        <authorList>
            <person name="Sun Q."/>
            <person name="Ohkuma M."/>
        </authorList>
    </citation>
    <scope>NUCLEOTIDE SEQUENCE</scope>
    <source>
        <strain evidence="3">JCM 3090</strain>
    </source>
</reference>
<proteinExistence type="predicted"/>
<keyword evidence="2" id="KW-1133">Transmembrane helix</keyword>
<reference evidence="3" key="1">
    <citation type="journal article" date="2014" name="Int. J. Syst. Evol. Microbiol.">
        <title>Complete genome sequence of Corynebacterium casei LMG S-19264T (=DSM 44701T), isolated from a smear-ripened cheese.</title>
        <authorList>
            <consortium name="US DOE Joint Genome Institute (JGI-PGF)"/>
            <person name="Walter F."/>
            <person name="Albersmeier A."/>
            <person name="Kalinowski J."/>
            <person name="Ruckert C."/>
        </authorList>
    </citation>
    <scope>NUCLEOTIDE SEQUENCE</scope>
    <source>
        <strain evidence="3">JCM 3090</strain>
    </source>
</reference>
<dbReference type="Proteomes" id="UP000649739">
    <property type="component" value="Unassembled WGS sequence"/>
</dbReference>
<comment type="caution">
    <text evidence="3">The sequence shown here is derived from an EMBL/GenBank/DDBJ whole genome shotgun (WGS) entry which is preliminary data.</text>
</comment>
<gene>
    <name evidence="3" type="ORF">GCM10010123_24540</name>
</gene>
<protein>
    <submittedName>
        <fullName evidence="3">Uncharacterized protein</fullName>
    </submittedName>
</protein>
<evidence type="ECO:0000256" key="2">
    <source>
        <dbReference type="SAM" id="Phobius"/>
    </source>
</evidence>
<keyword evidence="4" id="KW-1185">Reference proteome</keyword>
<keyword evidence="2" id="KW-0472">Membrane</keyword>